<dbReference type="Proteomes" id="UP000248014">
    <property type="component" value="Unassembled WGS sequence"/>
</dbReference>
<dbReference type="Pfam" id="PF02594">
    <property type="entry name" value="DUF167"/>
    <property type="match status" value="1"/>
</dbReference>
<evidence type="ECO:0000256" key="2">
    <source>
        <dbReference type="HAMAP-Rule" id="MF_00634"/>
    </source>
</evidence>
<sequence>MSSEETPPWRIVPGGVLLFVRARPRARGNAIGGIGHDADGRAVLQLRIAAPPAEGAANAALINLLSTALQVRKRDVSLKSGATGRAKQFRIEGDGAALVARLEALIASCIA</sequence>
<evidence type="ECO:0000313" key="4">
    <source>
        <dbReference type="Proteomes" id="UP000248014"/>
    </source>
</evidence>
<evidence type="ECO:0000313" key="3">
    <source>
        <dbReference type="EMBL" id="PXW75089.1"/>
    </source>
</evidence>
<protein>
    <recommendedName>
        <fullName evidence="2">UPF0235 protein C7451_10758</fullName>
    </recommendedName>
</protein>
<dbReference type="SUPFAM" id="SSF69786">
    <property type="entry name" value="YggU-like"/>
    <property type="match status" value="1"/>
</dbReference>
<dbReference type="NCBIfam" id="TIGR00251">
    <property type="entry name" value="DUF167 family protein"/>
    <property type="match status" value="1"/>
</dbReference>
<accession>A0A2V3VEM6</accession>
<dbReference type="GO" id="GO:0005737">
    <property type="term" value="C:cytoplasm"/>
    <property type="evidence" value="ECO:0007669"/>
    <property type="project" value="TreeGrafter"/>
</dbReference>
<keyword evidence="4" id="KW-1185">Reference proteome</keyword>
<dbReference type="SMART" id="SM01152">
    <property type="entry name" value="DUF167"/>
    <property type="match status" value="1"/>
</dbReference>
<comment type="caution">
    <text evidence="3">The sequence shown here is derived from an EMBL/GenBank/DDBJ whole genome shotgun (WGS) entry which is preliminary data.</text>
</comment>
<reference evidence="3 4" key="1">
    <citation type="submission" date="2018-05" db="EMBL/GenBank/DDBJ databases">
        <title>Genomic Encyclopedia of Type Strains, Phase IV (KMG-IV): sequencing the most valuable type-strain genomes for metagenomic binning, comparative biology and taxonomic classification.</title>
        <authorList>
            <person name="Goeker M."/>
        </authorList>
    </citation>
    <scope>NUCLEOTIDE SEQUENCE [LARGE SCALE GENOMIC DNA]</scope>
    <source>
        <strain evidence="3 4">DSM 3183</strain>
    </source>
</reference>
<dbReference type="PANTHER" id="PTHR13420:SF7">
    <property type="entry name" value="UPF0235 PROTEIN C15ORF40"/>
    <property type="match status" value="1"/>
</dbReference>
<dbReference type="Gene3D" id="3.30.1200.10">
    <property type="entry name" value="YggU-like"/>
    <property type="match status" value="1"/>
</dbReference>
<organism evidence="3 4">
    <name type="scientific">Blastomonas natatoria</name>
    <dbReference type="NCBI Taxonomy" id="34015"/>
    <lineage>
        <taxon>Bacteria</taxon>
        <taxon>Pseudomonadati</taxon>
        <taxon>Pseudomonadota</taxon>
        <taxon>Alphaproteobacteria</taxon>
        <taxon>Sphingomonadales</taxon>
        <taxon>Sphingomonadaceae</taxon>
        <taxon>Blastomonas</taxon>
    </lineage>
</organism>
<name>A0A2V3VEM6_9SPHN</name>
<dbReference type="InterPro" id="IPR003746">
    <property type="entry name" value="DUF167"/>
</dbReference>
<dbReference type="OrthoDB" id="9801972at2"/>
<dbReference type="AlphaFoldDB" id="A0A2V3VEM6"/>
<gene>
    <name evidence="3" type="ORF">C7451_10758</name>
</gene>
<dbReference type="InterPro" id="IPR036591">
    <property type="entry name" value="YggU-like_sf"/>
</dbReference>
<evidence type="ECO:0000256" key="1">
    <source>
        <dbReference type="ARBA" id="ARBA00010364"/>
    </source>
</evidence>
<dbReference type="HAMAP" id="MF_00634">
    <property type="entry name" value="UPF0235"/>
    <property type="match status" value="1"/>
</dbReference>
<dbReference type="PANTHER" id="PTHR13420">
    <property type="entry name" value="UPF0235 PROTEIN C15ORF40"/>
    <property type="match status" value="1"/>
</dbReference>
<proteinExistence type="inferred from homology"/>
<comment type="similarity">
    <text evidence="1 2">Belongs to the UPF0235 family.</text>
</comment>
<dbReference type="EMBL" id="QJJM01000007">
    <property type="protein sequence ID" value="PXW75089.1"/>
    <property type="molecule type" value="Genomic_DNA"/>
</dbReference>